<reference evidence="2 3" key="1">
    <citation type="submission" date="2022-01" db="EMBL/GenBank/DDBJ databases">
        <authorList>
            <person name="Won M."/>
            <person name="Kim S.-J."/>
            <person name="Kwon S.-W."/>
        </authorList>
    </citation>
    <scope>NUCLEOTIDE SEQUENCE [LARGE SCALE GENOMIC DNA]</scope>
    <source>
        <strain evidence="2 3">KCTC 23505</strain>
    </source>
</reference>
<accession>A0ABS9DYG9</accession>
<name>A0ABS9DYG9_9PROT</name>
<dbReference type="Proteomes" id="UP001521209">
    <property type="component" value="Unassembled WGS sequence"/>
</dbReference>
<comment type="caution">
    <text evidence="2">The sequence shown here is derived from an EMBL/GenBank/DDBJ whole genome shotgun (WGS) entry which is preliminary data.</text>
</comment>
<sequence>MSEKGRKDGLNGGSGGVARVRKERKSVIPLNRPLPAGACIPRHGNGWIMPWQKGQSGNPAGHQGVKWAEVLAICREFSPEATRILIKIASDPGEDSRARIVAIQELNNRAWGKPRERMDAEQREPELDLSGLTDAELAVLEKLGAPRTPAGGLAGGMIDGFADDG</sequence>
<keyword evidence="3" id="KW-1185">Reference proteome</keyword>
<evidence type="ECO:0000313" key="3">
    <source>
        <dbReference type="Proteomes" id="UP001521209"/>
    </source>
</evidence>
<protein>
    <recommendedName>
        <fullName evidence="4">DUF5681 domain-containing protein</fullName>
    </recommendedName>
</protein>
<feature type="region of interest" description="Disordered" evidence="1">
    <location>
        <begin position="1"/>
        <end position="24"/>
    </location>
</feature>
<proteinExistence type="predicted"/>
<evidence type="ECO:0000313" key="2">
    <source>
        <dbReference type="EMBL" id="MCF3947790.1"/>
    </source>
</evidence>
<dbReference type="RefSeq" id="WP_235705066.1">
    <property type="nucleotide sequence ID" value="NZ_JAKGBZ010000030.1"/>
</dbReference>
<dbReference type="EMBL" id="JAKGBZ010000030">
    <property type="protein sequence ID" value="MCF3947790.1"/>
    <property type="molecule type" value="Genomic_DNA"/>
</dbReference>
<evidence type="ECO:0008006" key="4">
    <source>
        <dbReference type="Google" id="ProtNLM"/>
    </source>
</evidence>
<organism evidence="2 3">
    <name type="scientific">Acidiphilium iwatense</name>
    <dbReference type="NCBI Taxonomy" id="768198"/>
    <lineage>
        <taxon>Bacteria</taxon>
        <taxon>Pseudomonadati</taxon>
        <taxon>Pseudomonadota</taxon>
        <taxon>Alphaproteobacteria</taxon>
        <taxon>Acetobacterales</taxon>
        <taxon>Acidocellaceae</taxon>
        <taxon>Acidiphilium</taxon>
    </lineage>
</organism>
<gene>
    <name evidence="2" type="ORF">L2A60_13995</name>
</gene>
<evidence type="ECO:0000256" key="1">
    <source>
        <dbReference type="SAM" id="MobiDB-lite"/>
    </source>
</evidence>